<dbReference type="InterPro" id="IPR005442">
    <property type="entry name" value="GST_omega"/>
</dbReference>
<evidence type="ECO:0000256" key="3">
    <source>
        <dbReference type="ARBA" id="ARBA00013060"/>
    </source>
</evidence>
<dbReference type="EC" id="1.8.5.1" evidence="2"/>
<dbReference type="PRINTS" id="PR01625">
    <property type="entry name" value="GSTRNSFRASEO"/>
</dbReference>
<dbReference type="Gene3D" id="1.20.1050.10">
    <property type="match status" value="1"/>
</dbReference>
<feature type="domain" description="GST C-terminal" evidence="10">
    <location>
        <begin position="99"/>
        <end position="226"/>
    </location>
</feature>
<dbReference type="InterPro" id="IPR050983">
    <property type="entry name" value="GST_Omega/HSP26"/>
</dbReference>
<dbReference type="InterPro" id="IPR010987">
    <property type="entry name" value="Glutathione-S-Trfase_C-like"/>
</dbReference>
<evidence type="ECO:0000256" key="7">
    <source>
        <dbReference type="ARBA" id="ARBA00048353"/>
    </source>
</evidence>
<dbReference type="Pfam" id="PF13417">
    <property type="entry name" value="GST_N_3"/>
    <property type="match status" value="1"/>
</dbReference>
<evidence type="ECO:0000259" key="9">
    <source>
        <dbReference type="PROSITE" id="PS50404"/>
    </source>
</evidence>
<evidence type="ECO:0000256" key="8">
    <source>
        <dbReference type="ARBA" id="ARBA00049544"/>
    </source>
</evidence>
<comment type="catalytic activity">
    <reaction evidence="8">
        <text>L-dehydroascorbate + 2 glutathione = glutathione disulfide + L-ascorbate</text>
        <dbReference type="Rhea" id="RHEA:24424"/>
        <dbReference type="ChEBI" id="CHEBI:38290"/>
        <dbReference type="ChEBI" id="CHEBI:57925"/>
        <dbReference type="ChEBI" id="CHEBI:58297"/>
        <dbReference type="ChEBI" id="CHEBI:58539"/>
        <dbReference type="EC" id="1.8.5.1"/>
    </reaction>
</comment>
<dbReference type="Gene3D" id="3.40.30.10">
    <property type="entry name" value="Glutaredoxin"/>
    <property type="match status" value="1"/>
</dbReference>
<dbReference type="KEGG" id="csol:105363624"/>
<dbReference type="FunFam" id="1.20.1050.10:FF:000009">
    <property type="entry name" value="Glutathione S-transferase omega-1"/>
    <property type="match status" value="1"/>
</dbReference>
<proteinExistence type="inferred from homology"/>
<evidence type="ECO:0000259" key="10">
    <source>
        <dbReference type="PROSITE" id="PS50405"/>
    </source>
</evidence>
<dbReference type="GeneID" id="105363624"/>
<dbReference type="SUPFAM" id="SSF47616">
    <property type="entry name" value="GST C-terminal domain-like"/>
    <property type="match status" value="1"/>
</dbReference>
<dbReference type="GO" id="GO:0050610">
    <property type="term" value="F:methylarsonate reductase activity"/>
    <property type="evidence" value="ECO:0007669"/>
    <property type="project" value="UniProtKB-EC"/>
</dbReference>
<dbReference type="EC" id="1.20.4.2" evidence="3"/>
<dbReference type="InterPro" id="IPR004045">
    <property type="entry name" value="Glutathione_S-Trfase_N"/>
</dbReference>
<evidence type="ECO:0000313" key="11">
    <source>
        <dbReference type="Proteomes" id="UP000695007"/>
    </source>
</evidence>
<dbReference type="PANTHER" id="PTHR43968:SF6">
    <property type="entry name" value="GLUTATHIONE S-TRANSFERASE OMEGA"/>
    <property type="match status" value="1"/>
</dbReference>
<feature type="domain" description="GST N-terminal" evidence="9">
    <location>
        <begin position="18"/>
        <end position="97"/>
    </location>
</feature>
<keyword evidence="4" id="KW-0560">Oxidoreductase</keyword>
<accession>A0AAJ6YKE9</accession>
<dbReference type="GO" id="GO:0045174">
    <property type="term" value="F:glutathione dehydrogenase (ascorbate) activity"/>
    <property type="evidence" value="ECO:0007669"/>
    <property type="project" value="UniProtKB-EC"/>
</dbReference>
<evidence type="ECO:0000256" key="1">
    <source>
        <dbReference type="ARBA" id="ARBA00011067"/>
    </source>
</evidence>
<dbReference type="RefSeq" id="XP_011499671.1">
    <property type="nucleotide sequence ID" value="XM_011501369.1"/>
</dbReference>
<keyword evidence="11" id="KW-1185">Reference proteome</keyword>
<dbReference type="PROSITE" id="PS50404">
    <property type="entry name" value="GST_NTER"/>
    <property type="match status" value="1"/>
</dbReference>
<dbReference type="PANTHER" id="PTHR43968">
    <property type="match status" value="1"/>
</dbReference>
<comment type="similarity">
    <text evidence="1">Belongs to the GST superfamily. Omega family.</text>
</comment>
<evidence type="ECO:0000256" key="2">
    <source>
        <dbReference type="ARBA" id="ARBA00012436"/>
    </source>
</evidence>
<dbReference type="GO" id="GO:0005737">
    <property type="term" value="C:cytoplasm"/>
    <property type="evidence" value="ECO:0007669"/>
    <property type="project" value="InterPro"/>
</dbReference>
<reference evidence="12" key="1">
    <citation type="submission" date="2025-08" db="UniProtKB">
        <authorList>
            <consortium name="RefSeq"/>
        </authorList>
    </citation>
    <scope>IDENTIFICATION</scope>
</reference>
<dbReference type="InterPro" id="IPR036249">
    <property type="entry name" value="Thioredoxin-like_sf"/>
</dbReference>
<dbReference type="SFLD" id="SFLDG00358">
    <property type="entry name" value="Main_(cytGST)"/>
    <property type="match status" value="1"/>
</dbReference>
<evidence type="ECO:0000256" key="5">
    <source>
        <dbReference type="ARBA" id="ARBA00032186"/>
    </source>
</evidence>
<evidence type="ECO:0000256" key="6">
    <source>
        <dbReference type="ARBA" id="ARBA00032681"/>
    </source>
</evidence>
<protein>
    <recommendedName>
        <fullName evidence="5">Glutathione-dependent dehydroascorbate reductase</fullName>
        <ecNumber evidence="3">1.20.4.2</ecNumber>
        <ecNumber evidence="2">1.8.5.1</ecNumber>
    </recommendedName>
    <alternativeName>
        <fullName evidence="6">Monomethylarsonic acid reductase</fullName>
    </alternativeName>
</protein>
<dbReference type="GO" id="GO:0004364">
    <property type="term" value="F:glutathione transferase activity"/>
    <property type="evidence" value="ECO:0007669"/>
    <property type="project" value="InterPro"/>
</dbReference>
<dbReference type="Proteomes" id="UP000695007">
    <property type="component" value="Unplaced"/>
</dbReference>
<organism evidence="11 12">
    <name type="scientific">Ceratosolen solmsi marchali</name>
    <dbReference type="NCBI Taxonomy" id="326594"/>
    <lineage>
        <taxon>Eukaryota</taxon>
        <taxon>Metazoa</taxon>
        <taxon>Ecdysozoa</taxon>
        <taxon>Arthropoda</taxon>
        <taxon>Hexapoda</taxon>
        <taxon>Insecta</taxon>
        <taxon>Pterygota</taxon>
        <taxon>Neoptera</taxon>
        <taxon>Endopterygota</taxon>
        <taxon>Hymenoptera</taxon>
        <taxon>Apocrita</taxon>
        <taxon>Proctotrupomorpha</taxon>
        <taxon>Chalcidoidea</taxon>
        <taxon>Agaonidae</taxon>
        <taxon>Agaoninae</taxon>
        <taxon>Ceratosolen</taxon>
    </lineage>
</organism>
<dbReference type="GO" id="GO:0006749">
    <property type="term" value="P:glutathione metabolic process"/>
    <property type="evidence" value="ECO:0007669"/>
    <property type="project" value="TreeGrafter"/>
</dbReference>
<dbReference type="PROSITE" id="PS50405">
    <property type="entry name" value="GST_CTER"/>
    <property type="match status" value="1"/>
</dbReference>
<name>A0AAJ6YKE9_9HYME</name>
<dbReference type="InterPro" id="IPR036282">
    <property type="entry name" value="Glutathione-S-Trfase_C_sf"/>
</dbReference>
<dbReference type="AlphaFoldDB" id="A0AAJ6YKE9"/>
<dbReference type="SFLD" id="SFLDS00019">
    <property type="entry name" value="Glutathione_Transferase_(cytos"/>
    <property type="match status" value="1"/>
</dbReference>
<comment type="catalytic activity">
    <reaction evidence="7">
        <text>methylarsonate + 2 glutathione + H(+) = methylarsonous acid + glutathione disulfide + H2O</text>
        <dbReference type="Rhea" id="RHEA:15969"/>
        <dbReference type="ChEBI" id="CHEBI:15377"/>
        <dbReference type="ChEBI" id="CHEBI:15378"/>
        <dbReference type="ChEBI" id="CHEBI:17826"/>
        <dbReference type="ChEBI" id="CHEBI:33409"/>
        <dbReference type="ChEBI" id="CHEBI:57925"/>
        <dbReference type="ChEBI" id="CHEBI:58297"/>
        <dbReference type="EC" id="1.20.4.2"/>
    </reaction>
</comment>
<dbReference type="Pfam" id="PF00043">
    <property type="entry name" value="GST_C"/>
    <property type="match status" value="1"/>
</dbReference>
<gene>
    <name evidence="12" type="primary">LOC105363624</name>
</gene>
<dbReference type="FunFam" id="3.40.30.10:FF:000123">
    <property type="entry name" value="Glutathione transferase o1"/>
    <property type="match status" value="1"/>
</dbReference>
<dbReference type="InterPro" id="IPR040079">
    <property type="entry name" value="Glutathione_S-Trfase"/>
</dbReference>
<dbReference type="SUPFAM" id="SSF52833">
    <property type="entry name" value="Thioredoxin-like"/>
    <property type="match status" value="1"/>
</dbReference>
<evidence type="ECO:0000313" key="12">
    <source>
        <dbReference type="RefSeq" id="XP_011499671.1"/>
    </source>
</evidence>
<sequence>MSILHLGHGSEQPPKAEGKIRLYSMKYCPFAHRVRLALSFKKLSFDIVNINLKNKPEWYLQIHPEGKVPALVNLDGKVLVDSTAIVNYLEEEYPEPPLYNKETITKDLELLDQYDKIVRIFSNCIHKKDNKPFQEAINEISNYLVEFEEELKIRKTPFFTGKQPGMLDILMWPFVERSKALPILCKESLHFEKEKFPFIMKWILEMKNQDFVKENAESYELFAKVVEASNAGVIDYDNV</sequence>
<dbReference type="InterPro" id="IPR004046">
    <property type="entry name" value="GST_C"/>
</dbReference>
<evidence type="ECO:0000256" key="4">
    <source>
        <dbReference type="ARBA" id="ARBA00023002"/>
    </source>
</evidence>